<dbReference type="OMA" id="LNMIAYP"/>
<dbReference type="GO" id="GO:0007189">
    <property type="term" value="P:adenylate cyclase-activating G protein-coupled receptor signaling pathway"/>
    <property type="evidence" value="ECO:0007669"/>
    <property type="project" value="TreeGrafter"/>
</dbReference>
<dbReference type="OrthoDB" id="100006at2759"/>
<dbReference type="STRING" id="578458.D8QBA1"/>
<dbReference type="Gene3D" id="1.20.1070.10">
    <property type="entry name" value="Rhodopsin 7-helix transmembrane proteins"/>
    <property type="match status" value="1"/>
</dbReference>
<keyword evidence="4 6" id="KW-0472">Membrane</keyword>
<dbReference type="PANTHER" id="PTHR23112">
    <property type="entry name" value="G PROTEIN-COUPLED RECEPTOR 157-RELATED"/>
    <property type="match status" value="1"/>
</dbReference>
<accession>D8QBA1</accession>
<dbReference type="KEGG" id="scm:SCHCO_02633525"/>
<dbReference type="Proteomes" id="UP000007431">
    <property type="component" value="Unassembled WGS sequence"/>
</dbReference>
<feature type="compositionally biased region" description="Basic and acidic residues" evidence="5">
    <location>
        <begin position="375"/>
        <end position="384"/>
    </location>
</feature>
<dbReference type="GO" id="GO:0004930">
    <property type="term" value="F:G protein-coupled receptor activity"/>
    <property type="evidence" value="ECO:0007669"/>
    <property type="project" value="TreeGrafter"/>
</dbReference>
<keyword evidence="2 6" id="KW-0812">Transmembrane</keyword>
<comment type="subcellular location">
    <subcellularLocation>
        <location evidence="1">Membrane</location>
        <topology evidence="1">Multi-pass membrane protein</topology>
    </subcellularLocation>
</comment>
<feature type="transmembrane region" description="Helical" evidence="6">
    <location>
        <begin position="210"/>
        <end position="230"/>
    </location>
</feature>
<dbReference type="PANTHER" id="PTHR23112:SF37">
    <property type="entry name" value="G PROTEIN-COUPLED RECEPTOR GPR1"/>
    <property type="match status" value="1"/>
</dbReference>
<gene>
    <name evidence="7" type="ORF">SCHCODRAFT_77984</name>
</gene>
<evidence type="ECO:0000313" key="7">
    <source>
        <dbReference type="EMBL" id="EFI94724.1"/>
    </source>
</evidence>
<feature type="region of interest" description="Disordered" evidence="5">
    <location>
        <begin position="347"/>
        <end position="404"/>
    </location>
</feature>
<keyword evidence="8" id="KW-1185">Reference proteome</keyword>
<proteinExistence type="predicted"/>
<feature type="transmembrane region" description="Helical" evidence="6">
    <location>
        <begin position="156"/>
        <end position="179"/>
    </location>
</feature>
<feature type="transmembrane region" description="Helical" evidence="6">
    <location>
        <begin position="299"/>
        <end position="320"/>
    </location>
</feature>
<evidence type="ECO:0000313" key="8">
    <source>
        <dbReference type="Proteomes" id="UP000007431"/>
    </source>
</evidence>
<dbReference type="SUPFAM" id="SSF81321">
    <property type="entry name" value="Family A G protein-coupled receptor-like"/>
    <property type="match status" value="1"/>
</dbReference>
<evidence type="ECO:0000256" key="1">
    <source>
        <dbReference type="ARBA" id="ARBA00004141"/>
    </source>
</evidence>
<dbReference type="GeneID" id="9592183"/>
<keyword evidence="3 6" id="KW-1133">Transmembrane helix</keyword>
<evidence type="ECO:0000256" key="3">
    <source>
        <dbReference type="ARBA" id="ARBA00022989"/>
    </source>
</evidence>
<protein>
    <submittedName>
        <fullName evidence="7">Uncharacterized protein</fullName>
    </submittedName>
</protein>
<feature type="compositionally biased region" description="Basic and acidic residues" evidence="5">
    <location>
        <begin position="347"/>
        <end position="356"/>
    </location>
</feature>
<evidence type="ECO:0000256" key="6">
    <source>
        <dbReference type="SAM" id="Phobius"/>
    </source>
</evidence>
<evidence type="ECO:0000256" key="2">
    <source>
        <dbReference type="ARBA" id="ARBA00022692"/>
    </source>
</evidence>
<dbReference type="GO" id="GO:0005886">
    <property type="term" value="C:plasma membrane"/>
    <property type="evidence" value="ECO:0007669"/>
    <property type="project" value="TreeGrafter"/>
</dbReference>
<evidence type="ECO:0000256" key="5">
    <source>
        <dbReference type="SAM" id="MobiDB-lite"/>
    </source>
</evidence>
<dbReference type="EMBL" id="GL377309">
    <property type="protein sequence ID" value="EFI94724.1"/>
    <property type="molecule type" value="Genomic_DNA"/>
</dbReference>
<feature type="transmembrane region" description="Helical" evidence="6">
    <location>
        <begin position="83"/>
        <end position="106"/>
    </location>
</feature>
<reference evidence="7 8" key="1">
    <citation type="journal article" date="2010" name="Nat. Biotechnol.">
        <title>Genome sequence of the model mushroom Schizophyllum commune.</title>
        <authorList>
            <person name="Ohm R.A."/>
            <person name="de Jong J.F."/>
            <person name="Lugones L.G."/>
            <person name="Aerts A."/>
            <person name="Kothe E."/>
            <person name="Stajich J.E."/>
            <person name="de Vries R.P."/>
            <person name="Record E."/>
            <person name="Levasseur A."/>
            <person name="Baker S.E."/>
            <person name="Bartholomew K.A."/>
            <person name="Coutinho P.M."/>
            <person name="Erdmann S."/>
            <person name="Fowler T.J."/>
            <person name="Gathman A.C."/>
            <person name="Lombard V."/>
            <person name="Henrissat B."/>
            <person name="Knabe N."/>
            <person name="Kuees U."/>
            <person name="Lilly W.W."/>
            <person name="Lindquist E."/>
            <person name="Lucas S."/>
            <person name="Magnuson J.K."/>
            <person name="Piumi F."/>
            <person name="Raudaskoski M."/>
            <person name="Salamov A."/>
            <person name="Schmutz J."/>
            <person name="Schwarze F.W.M.R."/>
            <person name="vanKuyk P.A."/>
            <person name="Horton J.S."/>
            <person name="Grigoriev I.V."/>
            <person name="Woesten H.A.B."/>
        </authorList>
    </citation>
    <scope>NUCLEOTIDE SEQUENCE [LARGE SCALE GENOMIC DNA]</scope>
    <source>
        <strain evidence="8">H4-8 / FGSC 9210</strain>
    </source>
</reference>
<dbReference type="VEuPathDB" id="FungiDB:SCHCODRAFT_02633525"/>
<dbReference type="CDD" id="cd00637">
    <property type="entry name" value="7tm_classA_rhodopsin-like"/>
    <property type="match status" value="1"/>
</dbReference>
<feature type="transmembrane region" description="Helical" evidence="6">
    <location>
        <begin position="126"/>
        <end position="149"/>
    </location>
</feature>
<organism evidence="8">
    <name type="scientific">Schizophyllum commune (strain H4-8 / FGSC 9210)</name>
    <name type="common">Split gill fungus</name>
    <dbReference type="NCBI Taxonomy" id="578458"/>
    <lineage>
        <taxon>Eukaryota</taxon>
        <taxon>Fungi</taxon>
        <taxon>Dikarya</taxon>
        <taxon>Basidiomycota</taxon>
        <taxon>Agaricomycotina</taxon>
        <taxon>Agaricomycetes</taxon>
        <taxon>Agaricomycetidae</taxon>
        <taxon>Agaricales</taxon>
        <taxon>Schizophyllaceae</taxon>
        <taxon>Schizophyllum</taxon>
    </lineage>
</organism>
<dbReference type="eggNOG" id="ENOG502SHFR">
    <property type="taxonomic scope" value="Eukaryota"/>
</dbReference>
<dbReference type="AlphaFoldDB" id="D8QBA1"/>
<sequence length="404" mass="45144">MNMQPGYVCSDDEWERYQNNDTTIYCLSRGESIGLMITAECGLLSLLAVGYVFAVIFRNFARHVHYTCGTPAQWRIVSQAMDVFMLNLFFSDLVQALGAVMDIRWIHNGVVKTGGFCTAQGVIQQLGEASVAMTTLAITLATFIGVWCGKLASPRVATGVVACIWIYNIIMTSVGSGLYDDGSDPYVVPTPYWCWIGDKYFGFRLAGEYIWFWITLCASILLYIPLYFWSRGNISIDATRWWRFSVHAVKNDPQADPTGRRKQALIMIAYPLVYSISVLPLSVVRWIGFLDTGPEPAALTMTVISIYGLSGFANVLLLRLTRPNSVLFGRSSMTKTAHQAHGVTLDMRRRPRESGEQYRSATKRPGDDLGLGRLATREGDDNRSTGDFSNFESEGRFSTYTEET</sequence>
<name>D8QBA1_SCHCM</name>
<dbReference type="InParanoid" id="D8QBA1"/>
<dbReference type="RefSeq" id="XP_003029627.1">
    <property type="nucleotide sequence ID" value="XM_003029581.1"/>
</dbReference>
<feature type="transmembrane region" description="Helical" evidence="6">
    <location>
        <begin position="264"/>
        <end position="287"/>
    </location>
</feature>
<feature type="transmembrane region" description="Helical" evidence="6">
    <location>
        <begin position="33"/>
        <end position="57"/>
    </location>
</feature>
<evidence type="ECO:0000256" key="4">
    <source>
        <dbReference type="ARBA" id="ARBA00023136"/>
    </source>
</evidence>
<dbReference type="HOGENOM" id="CLU_027149_0_1_1"/>
<feature type="compositionally biased region" description="Polar residues" evidence="5">
    <location>
        <begin position="385"/>
        <end position="404"/>
    </location>
</feature>